<dbReference type="InterPro" id="IPR008283">
    <property type="entry name" value="Peptidase_M17_N"/>
</dbReference>
<proteinExistence type="predicted"/>
<dbReference type="Pfam" id="PF02789">
    <property type="entry name" value="Peptidase_M17_N"/>
    <property type="match status" value="1"/>
</dbReference>
<feature type="compositionally biased region" description="Basic and acidic residues" evidence="6">
    <location>
        <begin position="199"/>
        <end position="213"/>
    </location>
</feature>
<dbReference type="InterPro" id="IPR005495">
    <property type="entry name" value="LptG/LptF_permease"/>
</dbReference>
<feature type="transmembrane region" description="Helical" evidence="7">
    <location>
        <begin position="261"/>
        <end position="284"/>
    </location>
</feature>
<feature type="transmembrane region" description="Helical" evidence="7">
    <location>
        <begin position="555"/>
        <end position="574"/>
    </location>
</feature>
<gene>
    <name evidence="9" type="ORF">ENF32_02695</name>
</gene>
<feature type="transmembrane region" description="Helical" evidence="7">
    <location>
        <begin position="586"/>
        <end position="606"/>
    </location>
</feature>
<evidence type="ECO:0000256" key="2">
    <source>
        <dbReference type="ARBA" id="ARBA00022475"/>
    </source>
</evidence>
<name>A0A7C0U642_9BACT</name>
<evidence type="ECO:0000256" key="5">
    <source>
        <dbReference type="ARBA" id="ARBA00023136"/>
    </source>
</evidence>
<reference evidence="9" key="1">
    <citation type="journal article" date="2020" name="mSystems">
        <title>Genome- and Community-Level Interaction Insights into Carbon Utilization and Element Cycling Functions of Hydrothermarchaeota in Hydrothermal Sediment.</title>
        <authorList>
            <person name="Zhou Z."/>
            <person name="Liu Y."/>
            <person name="Xu W."/>
            <person name="Pan J."/>
            <person name="Luo Z.H."/>
            <person name="Li M."/>
        </authorList>
    </citation>
    <scope>NUCLEOTIDE SEQUENCE [LARGE SCALE GENOMIC DNA]</scope>
    <source>
        <strain evidence="9">HyVt-115</strain>
    </source>
</reference>
<evidence type="ECO:0000256" key="3">
    <source>
        <dbReference type="ARBA" id="ARBA00022692"/>
    </source>
</evidence>
<evidence type="ECO:0000256" key="6">
    <source>
        <dbReference type="SAM" id="MobiDB-lite"/>
    </source>
</evidence>
<keyword evidence="3 7" id="KW-0812">Transmembrane</keyword>
<evidence type="ECO:0000256" key="4">
    <source>
        <dbReference type="ARBA" id="ARBA00022989"/>
    </source>
</evidence>
<feature type="transmembrane region" description="Helical" evidence="7">
    <location>
        <begin position="528"/>
        <end position="548"/>
    </location>
</feature>
<organism evidence="9">
    <name type="scientific">Thermosulfidibacter takaii</name>
    <dbReference type="NCBI Taxonomy" id="412593"/>
    <lineage>
        <taxon>Bacteria</taxon>
        <taxon>Pseudomonadati</taxon>
        <taxon>Thermosulfidibacterota</taxon>
        <taxon>Thermosulfidibacteria</taxon>
        <taxon>Thermosulfidibacterales</taxon>
        <taxon>Thermosulfidibacteraceae</taxon>
    </lineage>
</organism>
<evidence type="ECO:0000313" key="9">
    <source>
        <dbReference type="EMBL" id="HDD52962.1"/>
    </source>
</evidence>
<dbReference type="PANTHER" id="PTHR33529">
    <property type="entry name" value="SLR0882 PROTEIN-RELATED"/>
    <property type="match status" value="1"/>
</dbReference>
<comment type="subcellular location">
    <subcellularLocation>
        <location evidence="1">Cell membrane</location>
        <topology evidence="1">Multi-pass membrane protein</topology>
    </subcellularLocation>
</comment>
<feature type="domain" description="Peptidase M17 leucyl aminopeptidase N-terminal" evidence="8">
    <location>
        <begin position="63"/>
        <end position="152"/>
    </location>
</feature>
<feature type="compositionally biased region" description="Pro residues" evidence="6">
    <location>
        <begin position="189"/>
        <end position="198"/>
    </location>
</feature>
<feature type="transmembrane region" description="Helical" evidence="7">
    <location>
        <begin position="351"/>
        <end position="373"/>
    </location>
</feature>
<dbReference type="SUPFAM" id="SSF52949">
    <property type="entry name" value="Macro domain-like"/>
    <property type="match status" value="1"/>
</dbReference>
<keyword evidence="4 7" id="KW-1133">Transmembrane helix</keyword>
<evidence type="ECO:0000256" key="1">
    <source>
        <dbReference type="ARBA" id="ARBA00004651"/>
    </source>
</evidence>
<protein>
    <submittedName>
        <fullName evidence="9">LptF/LptG family permease</fullName>
    </submittedName>
</protein>
<feature type="transmembrane region" description="Helical" evidence="7">
    <location>
        <begin position="304"/>
        <end position="330"/>
    </location>
</feature>
<dbReference type="AlphaFoldDB" id="A0A7C0U642"/>
<keyword evidence="2" id="KW-1003">Cell membrane</keyword>
<dbReference type="EMBL" id="DQWS01000104">
    <property type="protein sequence ID" value="HDD52962.1"/>
    <property type="molecule type" value="Genomic_DNA"/>
</dbReference>
<dbReference type="GO" id="GO:0070006">
    <property type="term" value="F:metalloaminopeptidase activity"/>
    <property type="evidence" value="ECO:0007669"/>
    <property type="project" value="InterPro"/>
</dbReference>
<sequence length="613" mass="68402">MLKKSKKTANKDQQRAHPPQKWTLSGQTISEVEAEVLVIGTAKPFKHQGALGYLNHTLDLVLERLGENIQGEKGERVLINTHGRWRSPWILLFGLGELEDLTPENLRRELEHLAKDLKALNLGTTAFLLPGYDPYKWGSPEESARILIEALPQGGIIVNPNRKIQKRLEALLQTIPQVEIEEVPEKPPEVTPPLPPLPVKEEPPPRVKKEPPPRRKPVVPPIETPAKTPKAVERVEVPPGVAKAIPFDLWSALKFRILDRYIASEVLSSFSLGIVIFILLLFLGRMADLLNLLRGGSPFLILNLVLAITMATLSMAIPPAFFFGTIMAVSRLSTDSELIAMESLGMSLKRIATPVLTLSAMVTVIATLLALYITPLANQALQGTLFRIVTSSPQMGIKEGEFMRLSKGLWVYCSHSRNKQLEGIFLYDERGMMTKIVTAEEGQLKTDPEQLGITLLLKSGEILSIKKKDYHLLTFNRYSFLLSNLGSSLKGGTKRELTLPRLLERLKRDKERGKRRYLDTLNHLHKRFSLPFSTLIFALLALSLGTFLPRAEKWTGLLTAFGIFLLYYVLLTLSQNLAMKGLLPPFLGAWFPNIALGLAGATLLWIKSEKVGT</sequence>
<keyword evidence="5 7" id="KW-0472">Membrane</keyword>
<dbReference type="Gene3D" id="3.40.220.10">
    <property type="entry name" value="Leucine Aminopeptidase, subunit E, domain 1"/>
    <property type="match status" value="1"/>
</dbReference>
<dbReference type="Pfam" id="PF03739">
    <property type="entry name" value="LptF_LptG"/>
    <property type="match status" value="1"/>
</dbReference>
<feature type="region of interest" description="Disordered" evidence="6">
    <location>
        <begin position="183"/>
        <end position="225"/>
    </location>
</feature>
<dbReference type="GO" id="GO:0015920">
    <property type="term" value="P:lipopolysaccharide transport"/>
    <property type="evidence" value="ECO:0007669"/>
    <property type="project" value="TreeGrafter"/>
</dbReference>
<accession>A0A7C0U642</accession>
<dbReference type="PANTHER" id="PTHR33529:SF6">
    <property type="entry name" value="YJGP_YJGQ FAMILY PERMEASE"/>
    <property type="match status" value="1"/>
</dbReference>
<evidence type="ECO:0000256" key="7">
    <source>
        <dbReference type="SAM" id="Phobius"/>
    </source>
</evidence>
<dbReference type="GO" id="GO:0043190">
    <property type="term" value="C:ATP-binding cassette (ABC) transporter complex"/>
    <property type="evidence" value="ECO:0007669"/>
    <property type="project" value="TreeGrafter"/>
</dbReference>
<comment type="caution">
    <text evidence="9">The sequence shown here is derived from an EMBL/GenBank/DDBJ whole genome shotgun (WGS) entry which is preliminary data.</text>
</comment>
<dbReference type="Proteomes" id="UP000885690">
    <property type="component" value="Unassembled WGS sequence"/>
</dbReference>
<evidence type="ECO:0000259" key="8">
    <source>
        <dbReference type="Pfam" id="PF02789"/>
    </source>
</evidence>
<feature type="region of interest" description="Disordered" evidence="6">
    <location>
        <begin position="1"/>
        <end position="24"/>
    </location>
</feature>
<dbReference type="GO" id="GO:0006508">
    <property type="term" value="P:proteolysis"/>
    <property type="evidence" value="ECO:0007669"/>
    <property type="project" value="InterPro"/>
</dbReference>
<dbReference type="InterPro" id="IPR043472">
    <property type="entry name" value="Macro_dom-like"/>
</dbReference>